<gene>
    <name evidence="1" type="ORF">NG895_12250</name>
</gene>
<reference evidence="1" key="1">
    <citation type="submission" date="2022-06" db="EMBL/GenBank/DDBJ databases">
        <title>Aeoliella straminimaris, a novel planctomycete from sediments.</title>
        <authorList>
            <person name="Vitorino I.R."/>
            <person name="Lage O.M."/>
        </authorList>
    </citation>
    <scope>NUCLEOTIDE SEQUENCE</scope>
    <source>
        <strain evidence="1">ICT_H6.2</strain>
    </source>
</reference>
<accession>A0A9X2JG39</accession>
<comment type="caution">
    <text evidence="1">The sequence shown here is derived from an EMBL/GenBank/DDBJ whole genome shotgun (WGS) entry which is preliminary data.</text>
</comment>
<organism evidence="1 2">
    <name type="scientific">Aeoliella straminimaris</name>
    <dbReference type="NCBI Taxonomy" id="2954799"/>
    <lineage>
        <taxon>Bacteria</taxon>
        <taxon>Pseudomonadati</taxon>
        <taxon>Planctomycetota</taxon>
        <taxon>Planctomycetia</taxon>
        <taxon>Pirellulales</taxon>
        <taxon>Lacipirellulaceae</taxon>
        <taxon>Aeoliella</taxon>
    </lineage>
</organism>
<evidence type="ECO:0000313" key="2">
    <source>
        <dbReference type="Proteomes" id="UP001155241"/>
    </source>
</evidence>
<keyword evidence="2" id="KW-1185">Reference proteome</keyword>
<dbReference type="SUPFAM" id="SSF63446">
    <property type="entry name" value="Type I dockerin domain"/>
    <property type="match status" value="1"/>
</dbReference>
<sequence>MPTMLALADDSAWLPEGTDDYAVDGNWEFNVVPELTATFQDVALINNGGTAVLSTATNNNAGITLVDGTLQIDRGGALATGTDFGATGELNQQAGGVLQMGGLTGTNAATLNIASSAMLAGETRLIGPNANLSAATLVLSGTLNTVVTPNGISAIDVAGDADIGGELVLDFSGVAPMTGDTWTLVDAGNLSGSGFVSVSTTSSLGPGQLLQISQTAGGNGTLLQASVEQGLMLTANRRTGEIQLVNPSSTDAIDIDGYLVSSADGNLLPTGWTSLSQQGHPGMTESNAANTHFGELNLEGSNSIATNSRVSLGYALDPSIFSEQQSTDLRFEYHIPGGGTVSTPVAYVGPTRDIALLIDSQGQSFLQNQTSEDIVIDGYFISSSSASIEGAGWSTIADIDANWTSSPATSSHLGELRLEGGTTLLAEGEAINLGTIFDATGVRDLVFEYHVFGGGTERGSVVYDAEPHTFVTGDYTFDGIVDASDYQLWKSTFGSNSQLSADGNGNGVVDLADYVIWRNHLGTSAMGTSAVSSQAVPEPLSAVMLLSCCVAGTLFVRRTRANH</sequence>
<name>A0A9X2JG39_9BACT</name>
<dbReference type="InterPro" id="IPR018247">
    <property type="entry name" value="EF_Hand_1_Ca_BS"/>
</dbReference>
<proteinExistence type="predicted"/>
<dbReference type="AlphaFoldDB" id="A0A9X2JG39"/>
<dbReference type="InterPro" id="IPR036439">
    <property type="entry name" value="Dockerin_dom_sf"/>
</dbReference>
<dbReference type="GO" id="GO:0000272">
    <property type="term" value="P:polysaccharide catabolic process"/>
    <property type="evidence" value="ECO:0007669"/>
    <property type="project" value="InterPro"/>
</dbReference>
<evidence type="ECO:0000313" key="1">
    <source>
        <dbReference type="EMBL" id="MCO6044680.1"/>
    </source>
</evidence>
<dbReference type="RefSeq" id="WP_252852796.1">
    <property type="nucleotide sequence ID" value="NZ_JAMXLR010000038.1"/>
</dbReference>
<dbReference type="Proteomes" id="UP001155241">
    <property type="component" value="Unassembled WGS sequence"/>
</dbReference>
<dbReference type="Gene3D" id="1.10.1330.10">
    <property type="entry name" value="Dockerin domain"/>
    <property type="match status" value="1"/>
</dbReference>
<evidence type="ECO:0008006" key="3">
    <source>
        <dbReference type="Google" id="ProtNLM"/>
    </source>
</evidence>
<dbReference type="EMBL" id="JAMXLR010000038">
    <property type="protein sequence ID" value="MCO6044680.1"/>
    <property type="molecule type" value="Genomic_DNA"/>
</dbReference>
<protein>
    <recommendedName>
        <fullName evidence="3">Dockerin domain-containing protein</fullName>
    </recommendedName>
</protein>
<dbReference type="PROSITE" id="PS00018">
    <property type="entry name" value="EF_HAND_1"/>
    <property type="match status" value="1"/>
</dbReference>